<name>A0ABU0P7S8_9MICO</name>
<dbReference type="RefSeq" id="WP_307360107.1">
    <property type="nucleotide sequence ID" value="NZ_JAUSXK010000001.1"/>
</dbReference>
<dbReference type="Gene3D" id="3.40.50.1000">
    <property type="entry name" value="HAD superfamily/HAD-like"/>
    <property type="match status" value="1"/>
</dbReference>
<evidence type="ECO:0000256" key="1">
    <source>
        <dbReference type="ARBA" id="ARBA00022801"/>
    </source>
</evidence>
<dbReference type="InterPro" id="IPR006439">
    <property type="entry name" value="HAD-SF_hydro_IA"/>
</dbReference>
<dbReference type="Pfam" id="PF00702">
    <property type="entry name" value="Hydrolase"/>
    <property type="match status" value="1"/>
</dbReference>
<evidence type="ECO:0000313" key="2">
    <source>
        <dbReference type="EMBL" id="MDQ0643390.1"/>
    </source>
</evidence>
<keyword evidence="1 2" id="KW-0378">Hydrolase</keyword>
<dbReference type="SUPFAM" id="SSF56784">
    <property type="entry name" value="HAD-like"/>
    <property type="match status" value="1"/>
</dbReference>
<dbReference type="PANTHER" id="PTHR43316">
    <property type="entry name" value="HYDROLASE, HALOACID DELAHOGENASE-RELATED"/>
    <property type="match status" value="1"/>
</dbReference>
<dbReference type="EC" id="3.8.1.2" evidence="2"/>
<dbReference type="GO" id="GO:0018784">
    <property type="term" value="F:(S)-2-haloacid dehalogenase activity"/>
    <property type="evidence" value="ECO:0007669"/>
    <property type="project" value="UniProtKB-EC"/>
</dbReference>
<dbReference type="EMBL" id="JAUSXK010000001">
    <property type="protein sequence ID" value="MDQ0643390.1"/>
    <property type="molecule type" value="Genomic_DNA"/>
</dbReference>
<dbReference type="NCBIfam" id="TIGR01493">
    <property type="entry name" value="HAD-SF-IA-v2"/>
    <property type="match status" value="1"/>
</dbReference>
<dbReference type="InterPro" id="IPR036412">
    <property type="entry name" value="HAD-like_sf"/>
</dbReference>
<gene>
    <name evidence="2" type="ORF">QFZ46_001550</name>
</gene>
<accession>A0ABU0P7S8</accession>
<dbReference type="PANTHER" id="PTHR43316:SF3">
    <property type="entry name" value="HALOACID DEHALOGENASE, TYPE II (AFU_ORTHOLOGUE AFUA_2G07750)-RELATED"/>
    <property type="match status" value="1"/>
</dbReference>
<dbReference type="Gene3D" id="1.10.150.750">
    <property type="match status" value="1"/>
</dbReference>
<comment type="caution">
    <text evidence="2">The sequence shown here is derived from an EMBL/GenBank/DDBJ whole genome shotgun (WGS) entry which is preliminary data.</text>
</comment>
<organism evidence="2 3">
    <name type="scientific">Microbacterium murale</name>
    <dbReference type="NCBI Taxonomy" id="1081040"/>
    <lineage>
        <taxon>Bacteria</taxon>
        <taxon>Bacillati</taxon>
        <taxon>Actinomycetota</taxon>
        <taxon>Actinomycetes</taxon>
        <taxon>Micrococcales</taxon>
        <taxon>Microbacteriaceae</taxon>
        <taxon>Microbacterium</taxon>
    </lineage>
</organism>
<dbReference type="InterPro" id="IPR023214">
    <property type="entry name" value="HAD_sf"/>
</dbReference>
<reference evidence="2 3" key="1">
    <citation type="submission" date="2023-07" db="EMBL/GenBank/DDBJ databases">
        <title>Comparative genomics of wheat-associated soil bacteria to identify genetic determinants of phenazine resistance.</title>
        <authorList>
            <person name="Mouncey N."/>
        </authorList>
    </citation>
    <scope>NUCLEOTIDE SEQUENCE [LARGE SCALE GENOMIC DNA]</scope>
    <source>
        <strain evidence="2 3">W2I7</strain>
    </source>
</reference>
<dbReference type="SFLD" id="SFLDS00003">
    <property type="entry name" value="Haloacid_Dehalogenase"/>
    <property type="match status" value="1"/>
</dbReference>
<sequence>MLQPTDIDVVVFDVLGTLVDEPTGLRTAIHEAIPDADARHAQALAESWQGFVADQQAEIAEGRRAYVDSEVLDAEAAHHVLDDAAALGLPAASGVATTSGTSANPAATHAAGAPSEAVAHLATASRCLPAWPDSVAGLERIAALRPVLALSNAAPTTLLHLAARTGLRWHHAVTAHDVAAYKPAPALYQRAVQVADRPPERILMVAAHACDLRAAQDAGMRTCYVDRPVGDPPTASDHFDAAVAGLDELVAGLR</sequence>
<dbReference type="InterPro" id="IPR051540">
    <property type="entry name" value="S-2-haloacid_dehalogenase"/>
</dbReference>
<dbReference type="Proteomes" id="UP001239085">
    <property type="component" value="Unassembled WGS sequence"/>
</dbReference>
<keyword evidence="3" id="KW-1185">Reference proteome</keyword>
<evidence type="ECO:0000313" key="3">
    <source>
        <dbReference type="Proteomes" id="UP001239085"/>
    </source>
</evidence>
<dbReference type="PRINTS" id="PR00413">
    <property type="entry name" value="HADHALOGNASE"/>
</dbReference>
<proteinExistence type="predicted"/>
<protein>
    <submittedName>
        <fullName evidence="2">2-haloacid dehalogenase</fullName>
        <ecNumber evidence="2">3.8.1.2</ecNumber>
    </submittedName>
</protein>
<dbReference type="SFLD" id="SFLDG01129">
    <property type="entry name" value="C1.5:_HAD__Beta-PGM__Phosphata"/>
    <property type="match status" value="1"/>
</dbReference>